<dbReference type="RefSeq" id="WP_013260001.1">
    <property type="nucleotide sequence ID" value="NC_014365.1"/>
</dbReference>
<dbReference type="EMBL" id="CP002085">
    <property type="protein sequence ID" value="ADK86565.1"/>
    <property type="molecule type" value="Genomic_DNA"/>
</dbReference>
<protein>
    <submittedName>
        <fullName evidence="1">Tetratricopeptide TPR_2 repeat protein</fullName>
    </submittedName>
</protein>
<dbReference type="eggNOG" id="COG3063">
    <property type="taxonomic scope" value="Bacteria"/>
</dbReference>
<proteinExistence type="predicted"/>
<name>E1QLY0_DESB2</name>
<dbReference type="KEGG" id="dbr:Deba_3212"/>
<dbReference type="Gene3D" id="1.25.40.10">
    <property type="entry name" value="Tetratricopeptide repeat domain"/>
    <property type="match status" value="2"/>
</dbReference>
<keyword evidence="2" id="KW-1185">Reference proteome</keyword>
<accession>E1QLY0</accession>
<dbReference type="SMART" id="SM00028">
    <property type="entry name" value="TPR"/>
    <property type="match status" value="4"/>
</dbReference>
<evidence type="ECO:0000313" key="1">
    <source>
        <dbReference type="EMBL" id="ADK86565.1"/>
    </source>
</evidence>
<dbReference type="PANTHER" id="PTHR12558:SF13">
    <property type="entry name" value="CELL DIVISION CYCLE PROTEIN 27 HOMOLOG"/>
    <property type="match status" value="1"/>
</dbReference>
<dbReference type="AlphaFoldDB" id="E1QLY0"/>
<dbReference type="InterPro" id="IPR011990">
    <property type="entry name" value="TPR-like_helical_dom_sf"/>
</dbReference>
<organism evidence="1 2">
    <name type="scientific">Desulfarculus baarsii (strain ATCC 33931 / DSM 2075 / LMG 7858 / VKM B-1802 / 2st14)</name>
    <dbReference type="NCBI Taxonomy" id="644282"/>
    <lineage>
        <taxon>Bacteria</taxon>
        <taxon>Pseudomonadati</taxon>
        <taxon>Thermodesulfobacteriota</taxon>
        <taxon>Desulfarculia</taxon>
        <taxon>Desulfarculales</taxon>
        <taxon>Desulfarculaceae</taxon>
        <taxon>Desulfarculus</taxon>
    </lineage>
</organism>
<dbReference type="Proteomes" id="UP000009047">
    <property type="component" value="Chromosome"/>
</dbReference>
<gene>
    <name evidence="1" type="ordered locus">Deba_3212</name>
</gene>
<sequence>MSYPKVFAGEVYLERTEVTVGYLDTSRKTALENYWRADPLDEDRVKVVLLDLNDEPTDLWEIVSRREFHQRFMHQPGYWNKTKGGKQRLAEVIIDRADEHYDNKEYLSAEYEYKNALRLDEESVRANFGLGLTYMAQGEIEKARDVFFRLANIQAVYSPQHKHLFNEFGIQLRRSGLYNEAMEHYHRALTIVGSDENLWFNLGRALHEDGHRPDLARRAMDRALALNPAMLEAQAYINRFMTDQAQGDEPAAAATEQGDLAR</sequence>
<dbReference type="InterPro" id="IPR019734">
    <property type="entry name" value="TPR_rpt"/>
</dbReference>
<evidence type="ECO:0000313" key="2">
    <source>
        <dbReference type="Proteomes" id="UP000009047"/>
    </source>
</evidence>
<dbReference type="OrthoDB" id="5469953at2"/>
<dbReference type="SUPFAM" id="SSF48452">
    <property type="entry name" value="TPR-like"/>
    <property type="match status" value="1"/>
</dbReference>
<dbReference type="HOGENOM" id="CLU_069326_1_0_7"/>
<dbReference type="STRING" id="644282.Deba_3212"/>
<reference evidence="1 2" key="1">
    <citation type="journal article" date="2010" name="Stand. Genomic Sci.">
        <title>Complete genome sequence of Desulfarculus baarsii type strain (2st14).</title>
        <authorList>
            <person name="Sun H."/>
            <person name="Spring S."/>
            <person name="Lapidus A."/>
            <person name="Davenport K."/>
            <person name="Del Rio T.G."/>
            <person name="Tice H."/>
            <person name="Nolan M."/>
            <person name="Copeland A."/>
            <person name="Cheng J.F."/>
            <person name="Lucas S."/>
            <person name="Tapia R."/>
            <person name="Goodwin L."/>
            <person name="Pitluck S."/>
            <person name="Ivanova N."/>
            <person name="Pagani I."/>
            <person name="Mavromatis K."/>
            <person name="Ovchinnikova G."/>
            <person name="Pati A."/>
            <person name="Chen A."/>
            <person name="Palaniappan K."/>
            <person name="Hauser L."/>
            <person name="Chang Y.J."/>
            <person name="Jeffries C.D."/>
            <person name="Detter J.C."/>
            <person name="Han C."/>
            <person name="Rohde M."/>
            <person name="Brambilla E."/>
            <person name="Goker M."/>
            <person name="Woyke T."/>
            <person name="Bristow J."/>
            <person name="Eisen J.A."/>
            <person name="Markowitz V."/>
            <person name="Hugenholtz P."/>
            <person name="Kyrpides N.C."/>
            <person name="Klenk H.P."/>
            <person name="Land M."/>
        </authorList>
    </citation>
    <scope>NUCLEOTIDE SEQUENCE [LARGE SCALE GENOMIC DNA]</scope>
    <source>
        <strain evidence="2">ATCC 33931 / DSM 2075 / LMG 7858 / VKM B-1802 / 2st14</strain>
    </source>
</reference>
<dbReference type="Pfam" id="PF14559">
    <property type="entry name" value="TPR_19"/>
    <property type="match status" value="1"/>
</dbReference>
<dbReference type="PANTHER" id="PTHR12558">
    <property type="entry name" value="CELL DIVISION CYCLE 16,23,27"/>
    <property type="match status" value="1"/>
</dbReference>